<evidence type="ECO:0008006" key="5">
    <source>
        <dbReference type="Google" id="ProtNLM"/>
    </source>
</evidence>
<reference evidence="1 3" key="1">
    <citation type="journal article" date="2015" name="Int. J. Syst. Evol. Microbiol.">
        <title>Bacillus glycinifermentans sp. nov., isolated from fermented soybean paste.</title>
        <authorList>
            <person name="Kim S.J."/>
            <person name="Dunlap C.A."/>
            <person name="Kwon S.W."/>
            <person name="Rooney A.P."/>
        </authorList>
    </citation>
    <scope>NUCLEOTIDE SEQUENCE [LARGE SCALE GENOMIC DNA]</scope>
    <source>
        <strain evidence="1 3">GO-13</strain>
    </source>
</reference>
<evidence type="ECO:0000313" key="4">
    <source>
        <dbReference type="Proteomes" id="UP001341297"/>
    </source>
</evidence>
<dbReference type="STRING" id="1664069.BGLY_1965"/>
<dbReference type="OrthoDB" id="1891855at2"/>
<name>A0A0T6BQ49_9BACI</name>
<accession>A0A0T6BQ49</accession>
<dbReference type="Proteomes" id="UP000036168">
    <property type="component" value="Unassembled WGS sequence"/>
</dbReference>
<gene>
    <name evidence="1" type="ORF">AB447_216785</name>
    <name evidence="2" type="ORF">P8828_21485</name>
</gene>
<evidence type="ECO:0000313" key="3">
    <source>
        <dbReference type="Proteomes" id="UP000036168"/>
    </source>
</evidence>
<evidence type="ECO:0000313" key="1">
    <source>
        <dbReference type="EMBL" id="KRT93765.1"/>
    </source>
</evidence>
<reference evidence="2 4" key="3">
    <citation type="submission" date="2023-03" db="EMBL/GenBank/DDBJ databases">
        <title>Agriculturally important microbes genome sequencing.</title>
        <authorList>
            <person name="Dunlap C."/>
        </authorList>
    </citation>
    <scope>NUCLEOTIDE SEQUENCE [LARGE SCALE GENOMIC DNA]</scope>
    <source>
        <strain evidence="2 4">CBP-3203</strain>
    </source>
</reference>
<comment type="caution">
    <text evidence="1">The sequence shown here is derived from an EMBL/GenBank/DDBJ whole genome shotgun (WGS) entry which is preliminary data.</text>
</comment>
<dbReference type="EMBL" id="LECW02000016">
    <property type="protein sequence ID" value="KRT93765.1"/>
    <property type="molecule type" value="Genomic_DNA"/>
</dbReference>
<evidence type="ECO:0000313" key="2">
    <source>
        <dbReference type="EMBL" id="MEC0487329.1"/>
    </source>
</evidence>
<dbReference type="RefSeq" id="WP_048355940.1">
    <property type="nucleotide sequence ID" value="NZ_JARRTL010000030.1"/>
</dbReference>
<keyword evidence="4" id="KW-1185">Reference proteome</keyword>
<dbReference type="Proteomes" id="UP001341297">
    <property type="component" value="Unassembled WGS sequence"/>
</dbReference>
<reference evidence="1" key="2">
    <citation type="submission" date="2015-10" db="EMBL/GenBank/DDBJ databases">
        <authorList>
            <person name="Gilbert D.G."/>
        </authorList>
    </citation>
    <scope>NUCLEOTIDE SEQUENCE</scope>
    <source>
        <strain evidence="1">GO-13</strain>
    </source>
</reference>
<dbReference type="AlphaFoldDB" id="A0A0T6BQ49"/>
<sequence>MDNQQFYTYKFYSSRLKEFGYNITLSFQEAQEYNEVIALFDNQILRSIRDIKNQFIDYDHLEALQQEKEHLQKQEHSQEISKRLKEIQSEINEMLFVPEYITIKMDHNSHYRDLHKNGLILNNKRFVRFSSSAGQARVSTVVFIEEETSKRLNEILDNGRDLNKALVPSKFNAYKGLAGSATQVVSAPRFCLVPDYYSDTKVKVNFVTETDYEDDDIIEVKDIVESFNRFDGQGLINYEMAKKWADELGLDYVPAQWCIRQNFIKGMLNTFPIHDFCEKVNNGNYRIRTSYKDANGKPKIVDLRDIDVILTESQFKLWDSFPSIEVYEHNCEKNNLKWGVSLHSPKKDKDILKMNYQFLQTLNLNNEDIEKICEKFVNWITGVNSGDIYYTILFLLGTDITDEKIMNYLEKSENHWVKSLIVNPQLINDKYIKKKIYDLMKKKIQRGCLGDIILDGNFQTLVSDPYAMMQHVCGLEVTGLLGKREYYSNYWNQKGVKYVDSMRAPLTYRSEHLILNLKRNEDLDYWYRYNYTGIIVNVHGSETMNWAGSDFDYDIIATTSNGTVLRGVYKDELPVAYTPPTSTKKVLTEEDLFNADLFSFGSIIGSITNKSTSGYALLSQLDVDSDEYLTTLNRVKMCTKLQSAQIDKAKIGREVKGIPSRWINYQKIKKDDPEKIKLEKEFHNKILLDKHPYFFIYLYKGTKNKYKKHVKTYDITCKKRFGISLDELRKVKRKTKEQHEFLKLFERFNPVIESDCVMNRLCKYIESVDFGIRSIVNKDIDYEIYKLYMDDTIEFDESRYKKIMKAYQKHKKSINQSFSFGTSNESDKNLYDAELCNNFSNSLELFKQKINDICSNVYEAVNYLIRLFYVDEKSSNKEILWHLYGQYIFENVKRKQDSFFLPVLDQDGDINYLNKHYSLRKVCL</sequence>
<organism evidence="1 3">
    <name type="scientific">Bacillus glycinifermentans</name>
    <dbReference type="NCBI Taxonomy" id="1664069"/>
    <lineage>
        <taxon>Bacteria</taxon>
        <taxon>Bacillati</taxon>
        <taxon>Bacillota</taxon>
        <taxon>Bacilli</taxon>
        <taxon>Bacillales</taxon>
        <taxon>Bacillaceae</taxon>
        <taxon>Bacillus</taxon>
    </lineage>
</organism>
<protein>
    <recommendedName>
        <fullName evidence="5">RNA dependent RNA polymerase</fullName>
    </recommendedName>
</protein>
<proteinExistence type="predicted"/>
<dbReference type="EMBL" id="JARRTL010000030">
    <property type="protein sequence ID" value="MEC0487329.1"/>
    <property type="molecule type" value="Genomic_DNA"/>
</dbReference>